<accession>A0AC60W1W0</accession>
<comment type="caution">
    <text evidence="1">The sequence shown here is derived from an EMBL/GenBank/DDBJ whole genome shotgun (WGS) entry which is preliminary data.</text>
</comment>
<dbReference type="EMBL" id="JACENC010000075">
    <property type="protein sequence ID" value="MBA4453667.1"/>
    <property type="molecule type" value="Genomic_DNA"/>
</dbReference>
<gene>
    <name evidence="1" type="ORF">H2B05_01810</name>
</gene>
<reference evidence="1 2" key="1">
    <citation type="journal article" date="2020" name="Appl. Environ. Microbiol.">
        <title>Genomic Characteristics of a Novel Species of Ammonia-Oxidizing Archaea from the Jiulong River Estuary.</title>
        <authorList>
            <person name="Zou D."/>
            <person name="Wan R."/>
            <person name="Han L."/>
            <person name="Xu M.N."/>
            <person name="Liu Y."/>
            <person name="Liu H."/>
            <person name="Kao S.J."/>
            <person name="Li M."/>
        </authorList>
    </citation>
    <scope>NUCLEOTIDE SEQUENCE [LARGE SCALE GENOMIC DNA]</scope>
    <source>
        <strain evidence="1">W2bin3</strain>
    </source>
</reference>
<sequence>MEVRKNSSKGKIIASGIAPFILLIIMIGYIFGPGSDLLDLGTPLPKISLEKVEFAESEIHVTVRNTGPIPVEVVMADVNDRIQPAAIEPDRFLERYETALVRIPFEWNVAEPYIIGLTTDDGTRFEREIEAAAPALTPDWEFAGFFAIIGTYVGIIPVMIGLLWLPFIKKISKSKYHFFLALTAGLLLFLGIDSIEEAFDVVDENLSGSFNGALLISTTIVLSFLGLYYTSEKLTGSADSLKISKPVAIGLMIAIGIGLHNFGEGLAIGAAVGLGSIAFSTFL</sequence>
<feature type="non-terminal residue" evidence="1">
    <location>
        <position position="283"/>
    </location>
</feature>
<protein>
    <submittedName>
        <fullName evidence="1">Divalent cation transporter</fullName>
    </submittedName>
</protein>
<evidence type="ECO:0000313" key="2">
    <source>
        <dbReference type="Proteomes" id="UP000526786"/>
    </source>
</evidence>
<evidence type="ECO:0000313" key="1">
    <source>
        <dbReference type="EMBL" id="MBA4453667.1"/>
    </source>
</evidence>
<proteinExistence type="predicted"/>
<name>A0AC60W1W0_9ARCH</name>
<dbReference type="Proteomes" id="UP000526786">
    <property type="component" value="Unassembled WGS sequence"/>
</dbReference>
<organism evidence="1 2">
    <name type="scientific">Candidatus Nitrosomaritimum aestuariumsis</name>
    <dbReference type="NCBI Taxonomy" id="3342354"/>
    <lineage>
        <taxon>Archaea</taxon>
        <taxon>Nitrososphaerota</taxon>
        <taxon>Nitrososphaeria</taxon>
        <taxon>Nitrosopumilales</taxon>
        <taxon>Nitrosopumilaceae</taxon>
        <taxon>Candidatus Nitrosomaritimum</taxon>
    </lineage>
</organism>